<dbReference type="Gene3D" id="3.90.640.10">
    <property type="entry name" value="Actin, Chain A, domain 4"/>
    <property type="match status" value="1"/>
</dbReference>
<dbReference type="SMART" id="SM00268">
    <property type="entry name" value="ACTIN"/>
    <property type="match status" value="1"/>
</dbReference>
<name>A0AAN8ZV99_HALRR</name>
<dbReference type="AlphaFoldDB" id="A0AAN8ZV99"/>
<dbReference type="SUPFAM" id="SSF53067">
    <property type="entry name" value="Actin-like ATPase domain"/>
    <property type="match status" value="2"/>
</dbReference>
<keyword evidence="3" id="KW-1185">Reference proteome</keyword>
<dbReference type="Gene3D" id="3.30.420.40">
    <property type="match status" value="2"/>
</dbReference>
<accession>A0AAN8ZV99</accession>
<dbReference type="CDD" id="cd10207">
    <property type="entry name" value="ASKHA_NBD_Arp10"/>
    <property type="match status" value="1"/>
</dbReference>
<organism evidence="2 3">
    <name type="scientific">Halocaridina rubra</name>
    <name type="common">Hawaiian red shrimp</name>
    <dbReference type="NCBI Taxonomy" id="373956"/>
    <lineage>
        <taxon>Eukaryota</taxon>
        <taxon>Metazoa</taxon>
        <taxon>Ecdysozoa</taxon>
        <taxon>Arthropoda</taxon>
        <taxon>Crustacea</taxon>
        <taxon>Multicrustacea</taxon>
        <taxon>Malacostraca</taxon>
        <taxon>Eumalacostraca</taxon>
        <taxon>Eucarida</taxon>
        <taxon>Decapoda</taxon>
        <taxon>Pleocyemata</taxon>
        <taxon>Caridea</taxon>
        <taxon>Atyoidea</taxon>
        <taxon>Atyidae</taxon>
        <taxon>Halocaridina</taxon>
    </lineage>
</organism>
<dbReference type="PANTHER" id="PTHR11937">
    <property type="entry name" value="ACTIN"/>
    <property type="match status" value="1"/>
</dbReference>
<gene>
    <name evidence="2" type="primary">ACTR10</name>
    <name evidence="2" type="ORF">SK128_004131</name>
</gene>
<comment type="caution">
    <text evidence="2">The sequence shown here is derived from an EMBL/GenBank/DDBJ whole genome shotgun (WGS) entry which is preliminary data.</text>
</comment>
<evidence type="ECO:0000256" key="1">
    <source>
        <dbReference type="RuleBase" id="RU000487"/>
    </source>
</evidence>
<reference evidence="2 3" key="1">
    <citation type="submission" date="2023-11" db="EMBL/GenBank/DDBJ databases">
        <title>Halocaridina rubra genome assembly.</title>
        <authorList>
            <person name="Smith C."/>
        </authorList>
    </citation>
    <scope>NUCLEOTIDE SEQUENCE [LARGE SCALE GENOMIC DNA]</scope>
    <source>
        <strain evidence="2">EP-1</strain>
        <tissue evidence="2">Whole</tissue>
    </source>
</reference>
<dbReference type="Proteomes" id="UP001381693">
    <property type="component" value="Unassembled WGS sequence"/>
</dbReference>
<protein>
    <submittedName>
        <fullName evidence="2">Actin-related protein 10</fullName>
    </submittedName>
</protein>
<dbReference type="EMBL" id="JAXCGZ010023823">
    <property type="protein sequence ID" value="KAK7002514.1"/>
    <property type="molecule type" value="Genomic_DNA"/>
</dbReference>
<feature type="non-terminal residue" evidence="2">
    <location>
        <position position="358"/>
    </location>
</feature>
<dbReference type="Pfam" id="PF00022">
    <property type="entry name" value="Actin"/>
    <property type="match status" value="1"/>
</dbReference>
<evidence type="ECO:0000313" key="2">
    <source>
        <dbReference type="EMBL" id="KAK7002514.1"/>
    </source>
</evidence>
<dbReference type="InterPro" id="IPR043129">
    <property type="entry name" value="ATPase_NBD"/>
</dbReference>
<dbReference type="InterPro" id="IPR004000">
    <property type="entry name" value="Actin"/>
</dbReference>
<evidence type="ECO:0000313" key="3">
    <source>
        <dbReference type="Proteomes" id="UP001381693"/>
    </source>
</evidence>
<sequence>MSMFEGLSATGIMNEKNTTVVFDFGTAYTKAGFAGEFGPRVILKSEVICRKRGKLVPVFQYEDAEELRHHLVDFIHKLYFRHLLVNPKDRRVVVVESVLCPIKIRTALAKVLFRHYEVLSLLFVPTQVASLMTLGISTGLVLDMGYQEASLIPVYENVSLLNAWQSLPLSGNAIHSSLNELLLDRGLTIGEDGKEQRLNTAIENLSDKILEDIKVRTCFVTTMERSQRLLNNKYDRSVEPPPPPPSVKYPISGSRIIIVPGTVRELATEILFEQDEDHLSVASMILDALMQCPRDCVKKLAENLLIIGGTANTLGLKHRILAELRSLAVSPAYSEKIQIDTFKIHKPPAKDNYVAWLG</sequence>
<comment type="similarity">
    <text evidence="1">Belongs to the actin family.</text>
</comment>
<proteinExistence type="inferred from homology"/>